<evidence type="ECO:0000259" key="1">
    <source>
        <dbReference type="Pfam" id="PF07762"/>
    </source>
</evidence>
<protein>
    <recommendedName>
        <fullName evidence="1">DUF1618 domain-containing protein</fullName>
    </recommendedName>
</protein>
<organism evidence="2">
    <name type="scientific">Arundo donax</name>
    <name type="common">Giant reed</name>
    <name type="synonym">Donax arundinaceus</name>
    <dbReference type="NCBI Taxonomy" id="35708"/>
    <lineage>
        <taxon>Eukaryota</taxon>
        <taxon>Viridiplantae</taxon>
        <taxon>Streptophyta</taxon>
        <taxon>Embryophyta</taxon>
        <taxon>Tracheophyta</taxon>
        <taxon>Spermatophyta</taxon>
        <taxon>Magnoliopsida</taxon>
        <taxon>Liliopsida</taxon>
        <taxon>Poales</taxon>
        <taxon>Poaceae</taxon>
        <taxon>PACMAD clade</taxon>
        <taxon>Arundinoideae</taxon>
        <taxon>Arundineae</taxon>
        <taxon>Arundo</taxon>
    </lineage>
</organism>
<dbReference type="EMBL" id="GBRH01168280">
    <property type="protein sequence ID" value="JAE29616.1"/>
    <property type="molecule type" value="Transcribed_RNA"/>
</dbReference>
<reference evidence="2" key="2">
    <citation type="journal article" date="2015" name="Data Brief">
        <title>Shoot transcriptome of the giant reed, Arundo donax.</title>
        <authorList>
            <person name="Barrero R.A."/>
            <person name="Guerrero F.D."/>
            <person name="Moolhuijzen P."/>
            <person name="Goolsby J.A."/>
            <person name="Tidwell J."/>
            <person name="Bellgard S.E."/>
            <person name="Bellgard M.I."/>
        </authorList>
    </citation>
    <scope>NUCLEOTIDE SEQUENCE</scope>
    <source>
        <tissue evidence="2">Shoot tissue taken approximately 20 cm above the soil surface</tissue>
    </source>
</reference>
<feature type="domain" description="DUF1618" evidence="1">
    <location>
        <begin position="231"/>
        <end position="360"/>
    </location>
</feature>
<reference evidence="2" key="1">
    <citation type="submission" date="2014-09" db="EMBL/GenBank/DDBJ databases">
        <authorList>
            <person name="Magalhaes I.L.F."/>
            <person name="Oliveira U."/>
            <person name="Santos F.R."/>
            <person name="Vidigal T.H.D.A."/>
            <person name="Brescovit A.D."/>
            <person name="Santos A.J."/>
        </authorList>
    </citation>
    <scope>NUCLEOTIDE SEQUENCE</scope>
    <source>
        <tissue evidence="2">Shoot tissue taken approximately 20 cm above the soil surface</tissue>
    </source>
</reference>
<dbReference type="Pfam" id="PF07762">
    <property type="entry name" value="DUF1618"/>
    <property type="match status" value="1"/>
</dbReference>
<dbReference type="AlphaFoldDB" id="A0A0A9H463"/>
<dbReference type="InterPro" id="IPR011676">
    <property type="entry name" value="DUF1618"/>
</dbReference>
<accession>A0A0A9H463</accession>
<dbReference type="PANTHER" id="PTHR33086:SF62">
    <property type="entry name" value="OS01G0182100 PROTEIN"/>
    <property type="match status" value="1"/>
</dbReference>
<sequence length="451" mass="48881">MARPWVLLNRIVHFEDLGVALTGGLSSGGGEGFDGGASEGAAAIGGSSKMLSPREAMVAMKPCPVIASPPEVTRLSMLLQTPAARLGQCVRIGEISSTDKSILAIYSGLYRPGNGGYSGDGGYLVFDASSNALSAIPALPHSPNLKGLGRSAVVLRHGSAAGGYTLAELVTTCDTGLPEAELCVWSPSSTVSPDGEWIQTSIRLPLPEDLCGPTYFFKIDMAFSFAGCFCWVDLLTGVLVCDPSAQQGPKFSFIPLPVGYCMYVKYSRRLRLTPEVFRSMSCVRGAIKFVALVGYTEEACPSNEVMLKTWTLSPDFKEWNKGKDLSVGEVWASDSFNKMELPRVVPMCPVLSMHEDEIIYAILNDMEEVDEVDEYEDIVGVTTVPKAHYKIRLDMLQNKVMSSTKSSTCSFEWLTPKLLASEFNAYLQDPKVHQGMEEASNVGVSAKRIKY</sequence>
<name>A0A0A9H463_ARUDO</name>
<evidence type="ECO:0000313" key="2">
    <source>
        <dbReference type="EMBL" id="JAE29616.1"/>
    </source>
</evidence>
<proteinExistence type="predicted"/>
<dbReference type="PANTHER" id="PTHR33086">
    <property type="entry name" value="OS05G0468200 PROTEIN-RELATED"/>
    <property type="match status" value="1"/>
</dbReference>